<feature type="transmembrane region" description="Helical" evidence="1">
    <location>
        <begin position="48"/>
        <end position="65"/>
    </location>
</feature>
<dbReference type="EMBL" id="JAENRR010000103">
    <property type="protein sequence ID" value="MBK3519900.1"/>
    <property type="molecule type" value="Genomic_DNA"/>
</dbReference>
<evidence type="ECO:0000313" key="2">
    <source>
        <dbReference type="EMBL" id="MBK3519900.1"/>
    </source>
</evidence>
<keyword evidence="1" id="KW-0472">Membrane</keyword>
<evidence type="ECO:0008006" key="4">
    <source>
        <dbReference type="Google" id="ProtNLM"/>
    </source>
</evidence>
<gene>
    <name evidence="2" type="ORF">JIV24_21355</name>
</gene>
<proteinExistence type="predicted"/>
<reference evidence="2 3" key="1">
    <citation type="submission" date="2021-01" db="EMBL/GenBank/DDBJ databases">
        <title>Carboxyliciviraga sp.nov., isolated from coastal sediments.</title>
        <authorList>
            <person name="Lu D."/>
            <person name="Zhang T."/>
        </authorList>
    </citation>
    <scope>NUCLEOTIDE SEQUENCE [LARGE SCALE GENOMIC DNA]</scope>
    <source>
        <strain evidence="2 3">N1Y132</strain>
    </source>
</reference>
<sequence length="200" mass="23725">MTTQRKKIIGINNYERQVFNAELIKLSVTIVVFIVIAFMAAVADRFNLYLATIAIILLSATIYYTNRSIASYKRMQLIFDYSGVVFNGKHMRYQDLKTASAYFIHVRQDRSSRYATWTEDYYYRCFSLRFKLKDIMIGYIFETYGEVPTAKDYRNEIEEKINGRCETYHNDTPYIFIFTEDDFALIYSKIKKLNLEIIHT</sequence>
<dbReference type="RefSeq" id="WP_200467119.1">
    <property type="nucleotide sequence ID" value="NZ_JAENRR010000103.1"/>
</dbReference>
<evidence type="ECO:0000256" key="1">
    <source>
        <dbReference type="SAM" id="Phobius"/>
    </source>
</evidence>
<keyword evidence="1" id="KW-0812">Transmembrane</keyword>
<evidence type="ECO:0000313" key="3">
    <source>
        <dbReference type="Proteomes" id="UP000605676"/>
    </source>
</evidence>
<feature type="transmembrane region" description="Helical" evidence="1">
    <location>
        <begin position="21"/>
        <end position="42"/>
    </location>
</feature>
<dbReference type="Proteomes" id="UP000605676">
    <property type="component" value="Unassembled WGS sequence"/>
</dbReference>
<comment type="caution">
    <text evidence="2">The sequence shown here is derived from an EMBL/GenBank/DDBJ whole genome shotgun (WGS) entry which is preliminary data.</text>
</comment>
<organism evidence="2 3">
    <name type="scientific">Carboxylicivirga marina</name>
    <dbReference type="NCBI Taxonomy" id="2800988"/>
    <lineage>
        <taxon>Bacteria</taxon>
        <taxon>Pseudomonadati</taxon>
        <taxon>Bacteroidota</taxon>
        <taxon>Bacteroidia</taxon>
        <taxon>Marinilabiliales</taxon>
        <taxon>Marinilabiliaceae</taxon>
        <taxon>Carboxylicivirga</taxon>
    </lineage>
</organism>
<name>A0ABS1HQY3_9BACT</name>
<keyword evidence="3" id="KW-1185">Reference proteome</keyword>
<accession>A0ABS1HQY3</accession>
<protein>
    <recommendedName>
        <fullName evidence="4">YcxB-like protein domain-containing protein</fullName>
    </recommendedName>
</protein>
<keyword evidence="1" id="KW-1133">Transmembrane helix</keyword>